<proteinExistence type="predicted"/>
<dbReference type="Pfam" id="PF12697">
    <property type="entry name" value="Abhydrolase_6"/>
    <property type="match status" value="1"/>
</dbReference>
<dbReference type="PANTHER" id="PTHR43689">
    <property type="entry name" value="HYDROLASE"/>
    <property type="match status" value="1"/>
</dbReference>
<gene>
    <name evidence="2" type="ORF">ETSY2_31600</name>
</gene>
<keyword evidence="3" id="KW-1185">Reference proteome</keyword>
<name>W4M2U2_9BACT</name>
<comment type="caution">
    <text evidence="2">The sequence shown here is derived from an EMBL/GenBank/DDBJ whole genome shotgun (WGS) entry which is preliminary data.</text>
</comment>
<protein>
    <recommendedName>
        <fullName evidence="1">AB hydrolase-1 domain-containing protein</fullName>
    </recommendedName>
</protein>
<dbReference type="Proteomes" id="UP000019140">
    <property type="component" value="Unassembled WGS sequence"/>
</dbReference>
<dbReference type="AlphaFoldDB" id="W4M2U2"/>
<dbReference type="SUPFAM" id="SSF53474">
    <property type="entry name" value="alpha/beta-Hydrolases"/>
    <property type="match status" value="1"/>
</dbReference>
<dbReference type="PANTHER" id="PTHR43689:SF8">
    <property type="entry name" value="ALPHA_BETA-HYDROLASES SUPERFAMILY PROTEIN"/>
    <property type="match status" value="1"/>
</dbReference>
<evidence type="ECO:0000313" key="2">
    <source>
        <dbReference type="EMBL" id="ETX03952.1"/>
    </source>
</evidence>
<sequence length="223" mass="25270">MPYHEALAEQFHVYAPSHPGFGASDRPDWIDRLHDLAYVYHWFLDELKLGPLPVLGFSMGGWLAAEMMAMYPELIRRVALVGAAGMKPSEGEITDIFLMTPEEVAELRFYDKSQVPQYDELFGQSPTPEQQQMAVWDREMSALLTWKPYMYNPKMPFLMAQVKTPALIVWGKQDAIVPLHCGERYAQAISGAVLKVIDQCGHSPQFEKPQAFLDAVLPFLTAH</sequence>
<dbReference type="InterPro" id="IPR029058">
    <property type="entry name" value="AB_hydrolase_fold"/>
</dbReference>
<dbReference type="InterPro" id="IPR000073">
    <property type="entry name" value="AB_hydrolase_1"/>
</dbReference>
<evidence type="ECO:0000313" key="3">
    <source>
        <dbReference type="Proteomes" id="UP000019140"/>
    </source>
</evidence>
<dbReference type="Gene3D" id="3.40.50.1820">
    <property type="entry name" value="alpha/beta hydrolase"/>
    <property type="match status" value="1"/>
</dbReference>
<reference evidence="2 3" key="1">
    <citation type="journal article" date="2014" name="Nature">
        <title>An environmental bacterial taxon with a large and distinct metabolic repertoire.</title>
        <authorList>
            <person name="Wilson M.C."/>
            <person name="Mori T."/>
            <person name="Ruckert C."/>
            <person name="Uria A.R."/>
            <person name="Helf M.J."/>
            <person name="Takada K."/>
            <person name="Gernert C."/>
            <person name="Steffens U.A."/>
            <person name="Heycke N."/>
            <person name="Schmitt S."/>
            <person name="Rinke C."/>
            <person name="Helfrich E.J."/>
            <person name="Brachmann A.O."/>
            <person name="Gurgui C."/>
            <person name="Wakimoto T."/>
            <person name="Kracht M."/>
            <person name="Crusemann M."/>
            <person name="Hentschel U."/>
            <person name="Abe I."/>
            <person name="Matsunaga S."/>
            <person name="Kalinowski J."/>
            <person name="Takeyama H."/>
            <person name="Piel J."/>
        </authorList>
    </citation>
    <scope>NUCLEOTIDE SEQUENCE [LARGE SCALE GENOMIC DNA]</scope>
    <source>
        <strain evidence="3">TSY2</strain>
    </source>
</reference>
<dbReference type="PRINTS" id="PR00111">
    <property type="entry name" value="ABHYDROLASE"/>
</dbReference>
<accession>W4M2U2</accession>
<organism evidence="2 3">
    <name type="scientific">Candidatus Entotheonella gemina</name>
    <dbReference type="NCBI Taxonomy" id="1429439"/>
    <lineage>
        <taxon>Bacteria</taxon>
        <taxon>Pseudomonadati</taxon>
        <taxon>Nitrospinota/Tectimicrobiota group</taxon>
        <taxon>Candidatus Tectimicrobiota</taxon>
        <taxon>Candidatus Entotheonellia</taxon>
        <taxon>Candidatus Entotheonellales</taxon>
        <taxon>Candidatus Entotheonellaceae</taxon>
        <taxon>Candidatus Entotheonella</taxon>
    </lineage>
</organism>
<evidence type="ECO:0000259" key="1">
    <source>
        <dbReference type="Pfam" id="PF12697"/>
    </source>
</evidence>
<feature type="domain" description="AB hydrolase-1" evidence="1">
    <location>
        <begin position="4"/>
        <end position="215"/>
    </location>
</feature>
<dbReference type="HOGENOM" id="CLU_020336_13_2_7"/>
<dbReference type="EMBL" id="AZHX01001343">
    <property type="protein sequence ID" value="ETX03952.1"/>
    <property type="molecule type" value="Genomic_DNA"/>
</dbReference>